<proteinExistence type="predicted"/>
<sequence>MSSHEHPVFEIIPPRVKAVPVIASIPHSGLYVPSTIAAQFTPEHLAWLRNTDWFIPEVFSFLPDLGVTTITATHSRYVVDLNRDASGELYGPFGRTPVAQTLLSGQRTHTTHPGNDELTKRIRLYHEPFHQALGKLLTETVARFGSCLLIDLHAFMGPSDNDICLGNLHGVSSHAATINNLQNILVSEGFTTSVNDPFAGVYILRRHYGQQVEAMQFELRYTNYMDCKHIDEPGRPVLDKGMLTALQPRLIRAFNQFLQPWMKEPA</sequence>
<dbReference type="Proteomes" id="UP000017142">
    <property type="component" value="Unassembled WGS sequence"/>
</dbReference>
<evidence type="ECO:0000313" key="1">
    <source>
        <dbReference type="EMBL" id="ERO58186.1"/>
    </source>
</evidence>
<accession>A0AAV3KCL5</accession>
<dbReference type="InterPro" id="IPR007709">
    <property type="entry name" value="N-FG_amidohydro"/>
</dbReference>
<gene>
    <name evidence="1" type="ORF">A544_1361</name>
</gene>
<dbReference type="RefSeq" id="WP_022632817.1">
    <property type="nucleotide sequence ID" value="NZ_AMWE01000002.1"/>
</dbReference>
<reference evidence="2" key="1">
    <citation type="journal article" date="2013" name="Diversity">
        <title>Genome Sequence of Dickeya solani, a New soft Rot Pathogen of Potato, Suggests its Emergence May Be Related to a Novel Combination of Non-Ribosomal Peptide/Polyketide Synthetase Clusters.</title>
        <authorList>
            <person name="Garlant L."/>
            <person name="Koskinen P."/>
            <person name="Rouhiainen L."/>
            <person name="Laine P."/>
            <person name="Paulin L."/>
            <person name="Auvinen P."/>
            <person name="Holm L."/>
            <person name="Pirhonen M."/>
        </authorList>
    </citation>
    <scope>NUCLEOTIDE SEQUENCE [LARGE SCALE GENOMIC DNA]</scope>
    <source>
        <strain evidence="2">D s0432-1</strain>
    </source>
</reference>
<dbReference type="EMBL" id="AMWE01000002">
    <property type="protein sequence ID" value="ERO58186.1"/>
    <property type="molecule type" value="Genomic_DNA"/>
</dbReference>
<protein>
    <submittedName>
        <fullName evidence="1">N-formylglutamate amidohydrolase</fullName>
    </submittedName>
</protein>
<dbReference type="Pfam" id="PF05013">
    <property type="entry name" value="FGase"/>
    <property type="match status" value="1"/>
</dbReference>
<dbReference type="GeneID" id="43521122"/>
<comment type="caution">
    <text evidence="1">The sequence shown here is derived from an EMBL/GenBank/DDBJ whole genome shotgun (WGS) entry which is preliminary data.</text>
</comment>
<dbReference type="AlphaFoldDB" id="A0AAV3KCL5"/>
<organism evidence="1 2">
    <name type="scientific">Dickeya solani D s0432-1</name>
    <dbReference type="NCBI Taxonomy" id="1231725"/>
    <lineage>
        <taxon>Bacteria</taxon>
        <taxon>Pseudomonadati</taxon>
        <taxon>Pseudomonadota</taxon>
        <taxon>Gammaproteobacteria</taxon>
        <taxon>Enterobacterales</taxon>
        <taxon>Pectobacteriaceae</taxon>
        <taxon>Dickeya</taxon>
    </lineage>
</organism>
<name>A0AAV3KCL5_9GAMM</name>
<dbReference type="SUPFAM" id="SSF53187">
    <property type="entry name" value="Zn-dependent exopeptidases"/>
    <property type="match status" value="1"/>
</dbReference>
<evidence type="ECO:0000313" key="2">
    <source>
        <dbReference type="Proteomes" id="UP000017142"/>
    </source>
</evidence>
<dbReference type="Gene3D" id="3.40.630.40">
    <property type="entry name" value="Zn-dependent exopeptidases"/>
    <property type="match status" value="1"/>
</dbReference>